<evidence type="ECO:0000256" key="5">
    <source>
        <dbReference type="ARBA" id="ARBA00023163"/>
    </source>
</evidence>
<dbReference type="PROSITE" id="PS00675">
    <property type="entry name" value="SIGMA54_INTERACT_1"/>
    <property type="match status" value="1"/>
</dbReference>
<dbReference type="InterPro" id="IPR035965">
    <property type="entry name" value="PAS-like_dom_sf"/>
</dbReference>
<evidence type="ECO:0000313" key="9">
    <source>
        <dbReference type="Proteomes" id="UP000282892"/>
    </source>
</evidence>
<dbReference type="Gene3D" id="1.10.10.10">
    <property type="entry name" value="Winged helix-like DNA-binding domain superfamily/Winged helix DNA-binding domain"/>
    <property type="match status" value="1"/>
</dbReference>
<evidence type="ECO:0000313" key="8">
    <source>
        <dbReference type="EMBL" id="AZU62350.1"/>
    </source>
</evidence>
<evidence type="ECO:0000256" key="2">
    <source>
        <dbReference type="ARBA" id="ARBA00022840"/>
    </source>
</evidence>
<proteinExistence type="predicted"/>
<name>A0A3T0HYX4_9BACI</name>
<keyword evidence="1" id="KW-0547">Nucleotide-binding</keyword>
<keyword evidence="9" id="KW-1185">Reference proteome</keyword>
<dbReference type="EMBL" id="CP022572">
    <property type="protein sequence ID" value="AZU62350.1"/>
    <property type="molecule type" value="Genomic_DNA"/>
</dbReference>
<dbReference type="OrthoDB" id="2974364at2"/>
<dbReference type="KEGG" id="nmk:CHR53_14240"/>
<keyword evidence="4" id="KW-0238">DNA-binding</keyword>
<evidence type="ECO:0000259" key="6">
    <source>
        <dbReference type="PROSITE" id="PS50045"/>
    </source>
</evidence>
<dbReference type="GO" id="GO:0003677">
    <property type="term" value="F:DNA binding"/>
    <property type="evidence" value="ECO:0007669"/>
    <property type="project" value="UniProtKB-KW"/>
</dbReference>
<dbReference type="PANTHER" id="PTHR32071:SF57">
    <property type="entry name" value="C4-DICARBOXYLATE TRANSPORT TRANSCRIPTIONAL REGULATORY PROTEIN DCTD"/>
    <property type="match status" value="1"/>
</dbReference>
<dbReference type="InterPro" id="IPR025943">
    <property type="entry name" value="Sigma_54_int_dom_ATP-bd_2"/>
</dbReference>
<accession>A0A3T0HYX4</accession>
<dbReference type="Gene3D" id="3.30.450.20">
    <property type="entry name" value="PAS domain"/>
    <property type="match status" value="1"/>
</dbReference>
<dbReference type="InterPro" id="IPR058031">
    <property type="entry name" value="AAA_lid_NorR"/>
</dbReference>
<dbReference type="Gene3D" id="1.10.8.60">
    <property type="match status" value="1"/>
</dbReference>
<organism evidence="8 9">
    <name type="scientific">Neobacillus mesonae</name>
    <dbReference type="NCBI Taxonomy" id="1193713"/>
    <lineage>
        <taxon>Bacteria</taxon>
        <taxon>Bacillati</taxon>
        <taxon>Bacillota</taxon>
        <taxon>Bacilli</taxon>
        <taxon>Bacillales</taxon>
        <taxon>Bacillaceae</taxon>
        <taxon>Neobacillus</taxon>
    </lineage>
</organism>
<evidence type="ECO:0008006" key="10">
    <source>
        <dbReference type="Google" id="ProtNLM"/>
    </source>
</evidence>
<dbReference type="PROSITE" id="PS00676">
    <property type="entry name" value="SIGMA54_INTERACT_2"/>
    <property type="match status" value="1"/>
</dbReference>
<dbReference type="InterPro" id="IPR027417">
    <property type="entry name" value="P-loop_NTPase"/>
</dbReference>
<dbReference type="GO" id="GO:0006355">
    <property type="term" value="P:regulation of DNA-templated transcription"/>
    <property type="evidence" value="ECO:0007669"/>
    <property type="project" value="InterPro"/>
</dbReference>
<evidence type="ECO:0000259" key="7">
    <source>
        <dbReference type="PROSITE" id="PS50113"/>
    </source>
</evidence>
<dbReference type="Gene3D" id="3.40.50.300">
    <property type="entry name" value="P-loop containing nucleotide triphosphate hydrolases"/>
    <property type="match status" value="1"/>
</dbReference>
<dbReference type="AlphaFoldDB" id="A0A3T0HYX4"/>
<reference evidence="8 9" key="1">
    <citation type="submission" date="2017-07" db="EMBL/GenBank/DDBJ databases">
        <title>The complete genome sequence of Bacillus mesonae strain H20-5, an efficient strain improving plant abiotic stress resistance.</title>
        <authorList>
            <person name="Kim S.Y."/>
            <person name="Song H."/>
            <person name="Sang M.K."/>
            <person name="Weon H.-Y."/>
            <person name="Song J."/>
        </authorList>
    </citation>
    <scope>NUCLEOTIDE SEQUENCE [LARGE SCALE GENOMIC DNA]</scope>
    <source>
        <strain evidence="8 9">H20-5</strain>
    </source>
</reference>
<dbReference type="InterPro" id="IPR000700">
    <property type="entry name" value="PAS-assoc_C"/>
</dbReference>
<evidence type="ECO:0000256" key="4">
    <source>
        <dbReference type="ARBA" id="ARBA00023125"/>
    </source>
</evidence>
<evidence type="ECO:0000256" key="3">
    <source>
        <dbReference type="ARBA" id="ARBA00023015"/>
    </source>
</evidence>
<dbReference type="STRING" id="1193713.GCA_001636315_05290"/>
<dbReference type="InterPro" id="IPR003593">
    <property type="entry name" value="AAA+_ATPase"/>
</dbReference>
<dbReference type="InterPro" id="IPR036388">
    <property type="entry name" value="WH-like_DNA-bd_sf"/>
</dbReference>
<dbReference type="SMART" id="SM00382">
    <property type="entry name" value="AAA"/>
    <property type="match status" value="1"/>
</dbReference>
<gene>
    <name evidence="8" type="ORF">CHR53_14240</name>
</gene>
<dbReference type="PROSITE" id="PS50045">
    <property type="entry name" value="SIGMA54_INTERACT_4"/>
    <property type="match status" value="1"/>
</dbReference>
<dbReference type="CDD" id="cd00009">
    <property type="entry name" value="AAA"/>
    <property type="match status" value="1"/>
</dbReference>
<dbReference type="FunFam" id="3.40.50.300:FF:000006">
    <property type="entry name" value="DNA-binding transcriptional regulator NtrC"/>
    <property type="match status" value="1"/>
</dbReference>
<protein>
    <recommendedName>
        <fullName evidence="10">Fis family transcriptional regulator</fullName>
    </recommendedName>
</protein>
<feature type="domain" description="PAC" evidence="7">
    <location>
        <begin position="152"/>
        <end position="204"/>
    </location>
</feature>
<sequence>MIRLHVGGAIMSEEKNLLEQALKSLKLDIEIFQSPIKPESVPDPNSFIVHSSEFSLSGSKYTANLAIPKEILQTLTKELPEYYNMELDLNTILNHCREVIFVSDGSGKVMRVSSSWKKLWEAEGKGFFDKGVLQVEKEGVISPSATRLVLEKKEQVQIVQQTNTGRTLMVTGIPIKNEDGDIQRIISMSEDITEISYLKQELKSEKVKNEKLHALLFNHEVSSLVFNSAAMDNVLHTVLKIANVDSTVLISGESGVGKEVIAHYIHQWSDRADKPFIKVNCGSIPENLLESELFGYTKGSFTGALKEGKQGLFEAANEGTIFLDEIGEMPFSLQVKLLRVLQEQEVTRIGETSPTKINVRVIAATNRSLPEEIKKKSFREDLYYRLNVVPIHIPPLRERREDLLPLILHFTDEFNRKFSKRKVFSQEAIKHFYSYSWPGNIRELRNIIERLIVMADADYLEPVHLLSIIRDETEDLVMMQTVESVGMNRNLQPSLAKDDQTFSTLSKFARHYRRLGITHGEWGLICAIFTYKSVDWTFHFTEEELAAHLDCGTRQIRKWLYSLRKKEMLILERSWKKTGYNFKPLLVKAERAVRI</sequence>
<dbReference type="Pfam" id="PF25601">
    <property type="entry name" value="AAA_lid_14"/>
    <property type="match status" value="1"/>
</dbReference>
<keyword evidence="3" id="KW-0805">Transcription regulation</keyword>
<dbReference type="PROSITE" id="PS50113">
    <property type="entry name" value="PAC"/>
    <property type="match status" value="1"/>
</dbReference>
<dbReference type="GO" id="GO:0005524">
    <property type="term" value="F:ATP binding"/>
    <property type="evidence" value="ECO:0007669"/>
    <property type="project" value="UniProtKB-KW"/>
</dbReference>
<dbReference type="InterPro" id="IPR002078">
    <property type="entry name" value="Sigma_54_int"/>
</dbReference>
<dbReference type="SUPFAM" id="SSF55785">
    <property type="entry name" value="PYP-like sensor domain (PAS domain)"/>
    <property type="match status" value="1"/>
</dbReference>
<dbReference type="InterPro" id="IPR025662">
    <property type="entry name" value="Sigma_54_int_dom_ATP-bd_1"/>
</dbReference>
<dbReference type="Pfam" id="PF00158">
    <property type="entry name" value="Sigma54_activat"/>
    <property type="match status" value="1"/>
</dbReference>
<dbReference type="InterPro" id="IPR025944">
    <property type="entry name" value="Sigma_54_int_dom_CS"/>
</dbReference>
<evidence type="ECO:0000256" key="1">
    <source>
        <dbReference type="ARBA" id="ARBA00022741"/>
    </source>
</evidence>
<keyword evidence="5" id="KW-0804">Transcription</keyword>
<keyword evidence="2" id="KW-0067">ATP-binding</keyword>
<dbReference type="PROSITE" id="PS00688">
    <property type="entry name" value="SIGMA54_INTERACT_3"/>
    <property type="match status" value="1"/>
</dbReference>
<dbReference type="SUPFAM" id="SSF52540">
    <property type="entry name" value="P-loop containing nucleoside triphosphate hydrolases"/>
    <property type="match status" value="1"/>
</dbReference>
<feature type="domain" description="Sigma-54 factor interaction" evidence="6">
    <location>
        <begin position="224"/>
        <end position="453"/>
    </location>
</feature>
<dbReference type="PANTHER" id="PTHR32071">
    <property type="entry name" value="TRANSCRIPTIONAL REGULATORY PROTEIN"/>
    <property type="match status" value="1"/>
</dbReference>
<dbReference type="Proteomes" id="UP000282892">
    <property type="component" value="Chromosome"/>
</dbReference>